<proteinExistence type="predicted"/>
<dbReference type="Pfam" id="PF13591">
    <property type="entry name" value="MerR_2"/>
    <property type="match status" value="1"/>
</dbReference>
<gene>
    <name evidence="1" type="ORF">Vau01_125160</name>
</gene>
<accession>A0A8J3ZP55</accession>
<organism evidence="1 2">
    <name type="scientific">Virgisporangium aurantiacum</name>
    <dbReference type="NCBI Taxonomy" id="175570"/>
    <lineage>
        <taxon>Bacteria</taxon>
        <taxon>Bacillati</taxon>
        <taxon>Actinomycetota</taxon>
        <taxon>Actinomycetes</taxon>
        <taxon>Micromonosporales</taxon>
        <taxon>Micromonosporaceae</taxon>
        <taxon>Virgisporangium</taxon>
    </lineage>
</organism>
<name>A0A8J3ZP55_9ACTN</name>
<evidence type="ECO:0000313" key="1">
    <source>
        <dbReference type="EMBL" id="GIJ65000.1"/>
    </source>
</evidence>
<dbReference type="EMBL" id="BOPG01000147">
    <property type="protein sequence ID" value="GIJ65000.1"/>
    <property type="molecule type" value="Genomic_DNA"/>
</dbReference>
<dbReference type="AlphaFoldDB" id="A0A8J3ZP55"/>
<reference evidence="1" key="1">
    <citation type="submission" date="2021-01" db="EMBL/GenBank/DDBJ databases">
        <title>Whole genome shotgun sequence of Virgisporangium aurantiacum NBRC 16421.</title>
        <authorList>
            <person name="Komaki H."/>
            <person name="Tamura T."/>
        </authorList>
    </citation>
    <scope>NUCLEOTIDE SEQUENCE</scope>
    <source>
        <strain evidence="1">NBRC 16421</strain>
    </source>
</reference>
<evidence type="ECO:0008006" key="3">
    <source>
        <dbReference type="Google" id="ProtNLM"/>
    </source>
</evidence>
<dbReference type="Gene3D" id="1.10.1660.10">
    <property type="match status" value="1"/>
</dbReference>
<evidence type="ECO:0000313" key="2">
    <source>
        <dbReference type="Proteomes" id="UP000612585"/>
    </source>
</evidence>
<keyword evidence="2" id="KW-1185">Reference proteome</keyword>
<dbReference type="RefSeq" id="WP_204015082.1">
    <property type="nucleotide sequence ID" value="NZ_BOPG01000147.1"/>
</dbReference>
<sequence length="110" mass="12507">MTYGLVPIRRPERSRRLDLESFARDAGVHPELIHRLVMLGLLEPHRDAAGALSFALYQLRDVSRIQRLRVGLGLNYTSLGLVIDLLDRIADLERQLRTPPTRPAGGRLWT</sequence>
<comment type="caution">
    <text evidence="1">The sequence shown here is derived from an EMBL/GenBank/DDBJ whole genome shotgun (WGS) entry which is preliminary data.</text>
</comment>
<protein>
    <recommendedName>
        <fullName evidence="3">MerR HTH family regulatory protein</fullName>
    </recommendedName>
</protein>
<dbReference type="Proteomes" id="UP000612585">
    <property type="component" value="Unassembled WGS sequence"/>
</dbReference>